<dbReference type="Gene3D" id="3.40.50.1370">
    <property type="entry name" value="Aspartate/ornithine carbamoyltransferase"/>
    <property type="match status" value="2"/>
</dbReference>
<name>A0A9X8MQE7_9ACTN</name>
<dbReference type="PRINTS" id="PR00102">
    <property type="entry name" value="OTCASE"/>
</dbReference>
<dbReference type="InterPro" id="IPR002292">
    <property type="entry name" value="Orn/put_carbamltrans"/>
</dbReference>
<dbReference type="NCBIfam" id="TIGR00658">
    <property type="entry name" value="orni_carb_tr"/>
    <property type="match status" value="1"/>
</dbReference>
<dbReference type="InterPro" id="IPR036901">
    <property type="entry name" value="Asp/Orn_carbamoylTrfase_sf"/>
</dbReference>
<proteinExistence type="inferred from homology"/>
<reference evidence="7" key="1">
    <citation type="submission" date="2016-11" db="EMBL/GenBank/DDBJ databases">
        <authorList>
            <person name="Jaros S."/>
            <person name="Januszkiewicz K."/>
            <person name="Wedrychowicz H."/>
        </authorList>
    </citation>
    <scope>NUCLEOTIDE SEQUENCE [LARGE SCALE GENOMIC DNA]</scope>
    <source>
        <strain evidence="7">CGMCC 4.3555</strain>
    </source>
</reference>
<feature type="domain" description="Aspartate/ornithine carbamoyltransferase carbamoyl-P binding" evidence="5">
    <location>
        <begin position="22"/>
        <end position="159"/>
    </location>
</feature>
<dbReference type="Pfam" id="PF00185">
    <property type="entry name" value="OTCace"/>
    <property type="match status" value="1"/>
</dbReference>
<dbReference type="Pfam" id="PF02729">
    <property type="entry name" value="OTCace_N"/>
    <property type="match status" value="1"/>
</dbReference>
<dbReference type="EC" id="2.1.3.3" evidence="2"/>
<accession>A0A9X8MQE7</accession>
<dbReference type="GO" id="GO:0019240">
    <property type="term" value="P:citrulline biosynthetic process"/>
    <property type="evidence" value="ECO:0007669"/>
    <property type="project" value="TreeGrafter"/>
</dbReference>
<dbReference type="GO" id="GO:0016597">
    <property type="term" value="F:amino acid binding"/>
    <property type="evidence" value="ECO:0007669"/>
    <property type="project" value="InterPro"/>
</dbReference>
<keyword evidence="1 3" id="KW-0808">Transferase</keyword>
<dbReference type="InterPro" id="IPR006130">
    <property type="entry name" value="Asp/Orn_carbamoylTrfase"/>
</dbReference>
<dbReference type="Proteomes" id="UP000184388">
    <property type="component" value="Unassembled WGS sequence"/>
</dbReference>
<evidence type="ECO:0000256" key="2">
    <source>
        <dbReference type="NCBIfam" id="TIGR00658"/>
    </source>
</evidence>
<dbReference type="PROSITE" id="PS00097">
    <property type="entry name" value="CARBAMOYLTRANSFERASE"/>
    <property type="match status" value="1"/>
</dbReference>
<dbReference type="FunFam" id="3.40.50.1370:FF:000008">
    <property type="entry name" value="Ornithine carbamoyltransferase"/>
    <property type="match status" value="1"/>
</dbReference>
<dbReference type="NCBIfam" id="NF001986">
    <property type="entry name" value="PRK00779.1"/>
    <property type="match status" value="1"/>
</dbReference>
<evidence type="ECO:0000256" key="1">
    <source>
        <dbReference type="ARBA" id="ARBA00022679"/>
    </source>
</evidence>
<evidence type="ECO:0000313" key="7">
    <source>
        <dbReference type="Proteomes" id="UP000184388"/>
    </source>
</evidence>
<dbReference type="AlphaFoldDB" id="A0A9X8MQE7"/>
<evidence type="ECO:0000259" key="5">
    <source>
        <dbReference type="Pfam" id="PF02729"/>
    </source>
</evidence>
<dbReference type="PRINTS" id="PR00100">
    <property type="entry name" value="AOTCASE"/>
</dbReference>
<evidence type="ECO:0000313" key="6">
    <source>
        <dbReference type="EMBL" id="SHL43695.1"/>
    </source>
</evidence>
<dbReference type="GO" id="GO:0042450">
    <property type="term" value="P:L-arginine biosynthetic process via ornithine"/>
    <property type="evidence" value="ECO:0007669"/>
    <property type="project" value="UniProtKB-UniRule"/>
</dbReference>
<dbReference type="PANTHER" id="PTHR45753">
    <property type="entry name" value="ORNITHINE CARBAMOYLTRANSFERASE, MITOCHONDRIAL"/>
    <property type="match status" value="1"/>
</dbReference>
<dbReference type="EMBL" id="FRBK01000004">
    <property type="protein sequence ID" value="SHL43695.1"/>
    <property type="molecule type" value="Genomic_DNA"/>
</dbReference>
<comment type="caution">
    <text evidence="6">The sequence shown here is derived from an EMBL/GenBank/DDBJ whole genome shotgun (WGS) entry which is preliminary data.</text>
</comment>
<feature type="domain" description="Aspartate/ornithine carbamoyltransferase Asp/Orn-binding" evidence="4">
    <location>
        <begin position="166"/>
        <end position="320"/>
    </location>
</feature>
<dbReference type="InterPro" id="IPR006131">
    <property type="entry name" value="Asp_carbamoyltransf_Asp/Orn-bd"/>
</dbReference>
<dbReference type="SUPFAM" id="SSF53671">
    <property type="entry name" value="Aspartate/ornithine carbamoyltransferase"/>
    <property type="match status" value="1"/>
</dbReference>
<gene>
    <name evidence="6" type="ORF">SAMN05216268_104304</name>
</gene>
<dbReference type="GO" id="GO:0004585">
    <property type="term" value="F:ornithine carbamoyltransferase activity"/>
    <property type="evidence" value="ECO:0007669"/>
    <property type="project" value="UniProtKB-UniRule"/>
</dbReference>
<dbReference type="InterPro" id="IPR006132">
    <property type="entry name" value="Asp/Orn_carbamoyltranf_P-bd"/>
</dbReference>
<evidence type="ECO:0000259" key="4">
    <source>
        <dbReference type="Pfam" id="PF00185"/>
    </source>
</evidence>
<organism evidence="6 7">
    <name type="scientific">Streptomyces yunnanensis</name>
    <dbReference type="NCBI Taxonomy" id="156453"/>
    <lineage>
        <taxon>Bacteria</taxon>
        <taxon>Bacillati</taxon>
        <taxon>Actinomycetota</taxon>
        <taxon>Actinomycetes</taxon>
        <taxon>Kitasatosporales</taxon>
        <taxon>Streptomycetaceae</taxon>
        <taxon>Streptomyces</taxon>
    </lineage>
</organism>
<sequence length="330" mass="35347">MPHPIPVSEDSRPEVTGKVPDDLLRVGDLDPETLTELLDLAAAMKQEPLGWERDLRGGAIGCLFEKPSTRTRVSLATAAQRLGMSAIVLNRDEMQLGHGETVADTACVLSSFLDAVTVRTFDHATVEQMADAATIPVVNALSNTHHPCQSLADLLALRERFGALAGLTATFLGDGTSNTCNSFLAAAAASGMHLTIASPPEYATDAHVLAEAREVMAQTGGSVTLTTEPIDAVRTAQAVYAEVWVPMDKPHEREERAARLAAYRVDDALLARAPREAVALHCLPAVRGEEITSEVLDGPRSLVWNQAANRLPTAQAVLHTLITTNRQRTV</sequence>
<dbReference type="PANTHER" id="PTHR45753:SF3">
    <property type="entry name" value="ORNITHINE TRANSCARBAMYLASE, MITOCHONDRIAL"/>
    <property type="match status" value="1"/>
</dbReference>
<comment type="similarity">
    <text evidence="3">Belongs to the aspartate/ornithine carbamoyltransferase superfamily.</text>
</comment>
<evidence type="ECO:0000256" key="3">
    <source>
        <dbReference type="RuleBase" id="RU003634"/>
    </source>
</evidence>
<protein>
    <recommendedName>
        <fullName evidence="2">Ornithine carbamoyltransferase</fullName>
        <ecNumber evidence="2">2.1.3.3</ecNumber>
    </recommendedName>
</protein>